<feature type="transmembrane region" description="Helical" evidence="1">
    <location>
        <begin position="297"/>
        <end position="315"/>
    </location>
</feature>
<keyword evidence="1" id="KW-0812">Transmembrane</keyword>
<feature type="transmembrane region" description="Helical" evidence="1">
    <location>
        <begin position="228"/>
        <end position="248"/>
    </location>
</feature>
<dbReference type="EMBL" id="FNIT01000015">
    <property type="protein sequence ID" value="SDO84091.1"/>
    <property type="molecule type" value="Genomic_DNA"/>
</dbReference>
<reference evidence="2 3" key="1">
    <citation type="submission" date="2016-10" db="EMBL/GenBank/DDBJ databases">
        <authorList>
            <person name="de Groot N.N."/>
        </authorList>
    </citation>
    <scope>NUCLEOTIDE SEQUENCE [LARGE SCALE GENOMIC DNA]</scope>
    <source>
        <strain evidence="3">L7-484,KACC 16230,DSM 25025</strain>
    </source>
</reference>
<evidence type="ECO:0000313" key="3">
    <source>
        <dbReference type="Proteomes" id="UP000198793"/>
    </source>
</evidence>
<dbReference type="OrthoDB" id="9812996at2"/>
<gene>
    <name evidence="2" type="ORF">SAMN05192530_11566</name>
</gene>
<keyword evidence="3" id="KW-1185">Reference proteome</keyword>
<protein>
    <recommendedName>
        <fullName evidence="4">DUF4153 domain-containing protein</fullName>
    </recommendedName>
</protein>
<proteinExistence type="predicted"/>
<sequence length="590" mass="62764">MTAALRGAGTGRIANLARASVRALQQATARFPITTLLITAFGLLAVIEELSATPAAVPTARLLAVLSGAAAASLAGHLLVEGRWAGAVGRSLVAAACAAVAGCALWIAEPFALYGPILIATCVGAVPVLGMAGRGTAADYWSFVLWTTAGIALAFLAVLVFSIGVYAILQMLEYLLDVPRFYRVESAVWVAAITWVGPLVALGRVPHTGGPDIAFNPQDRFARTVRPLTDWVLAPLVLAAAVVIHLYAGRILVTGEVPRGQVGWIVSVYLLAVFALRLAIDPFDAEEAAPARVFRRAWAWLLVVPLALLGCALWLRVASQGVTDSRYFLGLWWLAGTLMLLAQAIPRWRGDIRVLSAIPLILLLLSTFGPWGVAAVVTHSQLQLIREDLKASGSRTPVPDEVADAVRSRLNALASVGTLRQVSTLLPDERQTDPVWSRSDLDVGAVVAILGFAPAASQTAPIQYFVARTGEPLDLRGYDTAASLRAGETRRPSAPFDVQLTATAPSQLSVRVGTVTDAVELGPLLALVPWADNATIATSLPVVVDLTTVVGRRLRIQVDQAELQSDDRLVVLSATYLWNEAEWLTPTPPR</sequence>
<feature type="transmembrane region" description="Helical" evidence="1">
    <location>
        <begin position="27"/>
        <end position="47"/>
    </location>
</feature>
<evidence type="ECO:0000256" key="1">
    <source>
        <dbReference type="SAM" id="Phobius"/>
    </source>
</evidence>
<feature type="transmembrane region" description="Helical" evidence="1">
    <location>
        <begin position="327"/>
        <end position="345"/>
    </location>
</feature>
<dbReference type="Pfam" id="PF13687">
    <property type="entry name" value="DUF4153"/>
    <property type="match status" value="1"/>
</dbReference>
<evidence type="ECO:0000313" key="2">
    <source>
        <dbReference type="EMBL" id="SDO84091.1"/>
    </source>
</evidence>
<name>A0A1H0MUN1_9HYPH</name>
<keyword evidence="1" id="KW-0472">Membrane</keyword>
<accession>A0A1H0MUN1</accession>
<organism evidence="2 3">
    <name type="scientific">Aureimonas jatrophae</name>
    <dbReference type="NCBI Taxonomy" id="1166073"/>
    <lineage>
        <taxon>Bacteria</taxon>
        <taxon>Pseudomonadati</taxon>
        <taxon>Pseudomonadota</taxon>
        <taxon>Alphaproteobacteria</taxon>
        <taxon>Hyphomicrobiales</taxon>
        <taxon>Aurantimonadaceae</taxon>
        <taxon>Aureimonas</taxon>
    </lineage>
</organism>
<dbReference type="InterPro" id="IPR025291">
    <property type="entry name" value="DUF4153"/>
</dbReference>
<feature type="transmembrane region" description="Helical" evidence="1">
    <location>
        <begin position="113"/>
        <end position="131"/>
    </location>
</feature>
<feature type="transmembrane region" description="Helical" evidence="1">
    <location>
        <begin position="59"/>
        <end position="80"/>
    </location>
</feature>
<keyword evidence="1" id="KW-1133">Transmembrane helix</keyword>
<dbReference type="RefSeq" id="WP_090676965.1">
    <property type="nucleotide sequence ID" value="NZ_FNIT01000015.1"/>
</dbReference>
<feature type="transmembrane region" description="Helical" evidence="1">
    <location>
        <begin position="357"/>
        <end position="377"/>
    </location>
</feature>
<dbReference type="STRING" id="1166073.SAMN05192530_11566"/>
<feature type="transmembrane region" description="Helical" evidence="1">
    <location>
        <begin position="143"/>
        <end position="168"/>
    </location>
</feature>
<dbReference type="Proteomes" id="UP000198793">
    <property type="component" value="Unassembled WGS sequence"/>
</dbReference>
<feature type="transmembrane region" description="Helical" evidence="1">
    <location>
        <begin position="87"/>
        <end position="107"/>
    </location>
</feature>
<evidence type="ECO:0008006" key="4">
    <source>
        <dbReference type="Google" id="ProtNLM"/>
    </source>
</evidence>
<dbReference type="AlphaFoldDB" id="A0A1H0MUN1"/>
<feature type="transmembrane region" description="Helical" evidence="1">
    <location>
        <begin position="260"/>
        <end position="276"/>
    </location>
</feature>